<evidence type="ECO:0000313" key="3">
    <source>
        <dbReference type="Proteomes" id="UP001479290"/>
    </source>
</evidence>
<feature type="region of interest" description="Disordered" evidence="1">
    <location>
        <begin position="1"/>
        <end position="39"/>
    </location>
</feature>
<dbReference type="Proteomes" id="UP001479290">
    <property type="component" value="Unassembled WGS sequence"/>
</dbReference>
<proteinExistence type="predicted"/>
<comment type="caution">
    <text evidence="2">The sequence shown here is derived from an EMBL/GenBank/DDBJ whole genome shotgun (WGS) entry which is preliminary data.</text>
</comment>
<keyword evidence="3" id="KW-1185">Reference proteome</keyword>
<evidence type="ECO:0000256" key="1">
    <source>
        <dbReference type="SAM" id="MobiDB-lite"/>
    </source>
</evidence>
<dbReference type="EMBL" id="JAWDJR010000012">
    <property type="protein sequence ID" value="KAK9965103.1"/>
    <property type="molecule type" value="Genomic_DNA"/>
</dbReference>
<name>A0AAW1ZWA9_CULAL</name>
<accession>A0AAW1ZWA9</accession>
<feature type="compositionally biased region" description="Polar residues" evidence="1">
    <location>
        <begin position="1"/>
        <end position="15"/>
    </location>
</feature>
<dbReference type="SUPFAM" id="SSF57903">
    <property type="entry name" value="FYVE/PHD zinc finger"/>
    <property type="match status" value="1"/>
</dbReference>
<organism evidence="2 3">
    <name type="scientific">Culter alburnus</name>
    <name type="common">Topmouth culter</name>
    <dbReference type="NCBI Taxonomy" id="194366"/>
    <lineage>
        <taxon>Eukaryota</taxon>
        <taxon>Metazoa</taxon>
        <taxon>Chordata</taxon>
        <taxon>Craniata</taxon>
        <taxon>Vertebrata</taxon>
        <taxon>Euteleostomi</taxon>
        <taxon>Actinopterygii</taxon>
        <taxon>Neopterygii</taxon>
        <taxon>Teleostei</taxon>
        <taxon>Ostariophysi</taxon>
        <taxon>Cypriniformes</taxon>
        <taxon>Xenocyprididae</taxon>
        <taxon>Xenocypridinae</taxon>
        <taxon>Culter</taxon>
    </lineage>
</organism>
<gene>
    <name evidence="2" type="ORF">ABG768_004212</name>
</gene>
<dbReference type="AlphaFoldDB" id="A0AAW1ZWA9"/>
<protein>
    <submittedName>
        <fullName evidence="2">Uncharacterized protein</fullName>
    </submittedName>
</protein>
<reference evidence="2 3" key="1">
    <citation type="submission" date="2024-05" db="EMBL/GenBank/DDBJ databases">
        <title>A high-quality chromosomal-level genome assembly of Topmouth culter (Culter alburnus).</title>
        <authorList>
            <person name="Zhao H."/>
        </authorList>
    </citation>
    <scope>NUCLEOTIDE SEQUENCE [LARGE SCALE GENOMIC DNA]</scope>
    <source>
        <strain evidence="2">CATC2023</strain>
        <tissue evidence="2">Muscle</tissue>
    </source>
</reference>
<dbReference type="InterPro" id="IPR011011">
    <property type="entry name" value="Znf_FYVE_PHD"/>
</dbReference>
<evidence type="ECO:0000313" key="2">
    <source>
        <dbReference type="EMBL" id="KAK9965103.1"/>
    </source>
</evidence>
<sequence>MPSTSGSIVGQSFSPSLIRPFPKAGPRKETGRGRKKRRSEILTDTPVKLALEEEELWVKCVLCSFWAHQACTPGLTNFICHHCDSD</sequence>